<protein>
    <recommendedName>
        <fullName evidence="3">Lipoprotein</fullName>
    </recommendedName>
</protein>
<dbReference type="EMBL" id="AP018694">
    <property type="protein sequence ID" value="BBE20362.1"/>
    <property type="molecule type" value="Genomic_DNA"/>
</dbReference>
<dbReference type="AlphaFoldDB" id="A0A5K7SFE7"/>
<organism evidence="1 2">
    <name type="scientific">Aquipluma nitroreducens</name>
    <dbReference type="NCBI Taxonomy" id="2010828"/>
    <lineage>
        <taxon>Bacteria</taxon>
        <taxon>Pseudomonadati</taxon>
        <taxon>Bacteroidota</taxon>
        <taxon>Bacteroidia</taxon>
        <taxon>Marinilabiliales</taxon>
        <taxon>Prolixibacteraceae</taxon>
        <taxon>Aquipluma</taxon>
    </lineage>
</organism>
<keyword evidence="2" id="KW-1185">Reference proteome</keyword>
<dbReference type="KEGG" id="anf:AQPE_4553"/>
<dbReference type="Proteomes" id="UP001193389">
    <property type="component" value="Chromosome"/>
</dbReference>
<accession>A0A5K7SFE7</accession>
<name>A0A5K7SFE7_9BACT</name>
<evidence type="ECO:0008006" key="3">
    <source>
        <dbReference type="Google" id="ProtNLM"/>
    </source>
</evidence>
<proteinExistence type="predicted"/>
<gene>
    <name evidence="1" type="ORF">AQPE_4553</name>
</gene>
<reference evidence="1" key="1">
    <citation type="journal article" date="2020" name="Int. J. Syst. Evol. Microbiol.">
        <title>Aquipluma nitroreducens gen. nov. sp. nov., a novel facultatively anaerobic bacterium isolated from a freshwater lake.</title>
        <authorList>
            <person name="Watanabe M."/>
            <person name="Kojima H."/>
            <person name="Fukui M."/>
        </authorList>
    </citation>
    <scope>NUCLEOTIDE SEQUENCE</scope>
    <source>
        <strain evidence="1">MeG22</strain>
    </source>
</reference>
<dbReference type="PROSITE" id="PS51257">
    <property type="entry name" value="PROKAR_LIPOPROTEIN"/>
    <property type="match status" value="1"/>
</dbReference>
<sequence length="168" mass="19102">MNRLKLISLALAAIIVFGGCTSTRYLTDSKSIDRQHDMRANRSGVNVVDVFANMANLFISGALNTDFEISQTKRSFKRITIINESTDSLFVNMVTDIVWKESGYCDIMGIVLPAGAHQKLLVPYPAAYNVYFRTPFTEEENLEIRTDNKHRRFVLRPGMTDWMKENGN</sequence>
<evidence type="ECO:0000313" key="1">
    <source>
        <dbReference type="EMBL" id="BBE20362.1"/>
    </source>
</evidence>
<evidence type="ECO:0000313" key="2">
    <source>
        <dbReference type="Proteomes" id="UP001193389"/>
    </source>
</evidence>
<dbReference type="RefSeq" id="WP_318348516.1">
    <property type="nucleotide sequence ID" value="NZ_AP018694.1"/>
</dbReference>